<dbReference type="Proteomes" id="UP001139409">
    <property type="component" value="Unassembled WGS sequence"/>
</dbReference>
<reference evidence="1" key="1">
    <citation type="submission" date="2021-09" db="EMBL/GenBank/DDBJ databases">
        <title>Fulvivirga sp. isolated from coastal sediment.</title>
        <authorList>
            <person name="Yu H."/>
        </authorList>
    </citation>
    <scope>NUCLEOTIDE SEQUENCE</scope>
    <source>
        <strain evidence="1">1062</strain>
    </source>
</reference>
<protein>
    <submittedName>
        <fullName evidence="1">DUF4442 domain-containing protein</fullName>
    </submittedName>
</protein>
<gene>
    <name evidence="1" type="ORF">LDX50_28005</name>
</gene>
<evidence type="ECO:0000313" key="1">
    <source>
        <dbReference type="EMBL" id="MCA6078751.1"/>
    </source>
</evidence>
<evidence type="ECO:0000313" key="2">
    <source>
        <dbReference type="Proteomes" id="UP001139409"/>
    </source>
</evidence>
<dbReference type="InterPro" id="IPR027961">
    <property type="entry name" value="DUF4442"/>
</dbReference>
<proteinExistence type="predicted"/>
<dbReference type="EMBL" id="JAIXNE010000007">
    <property type="protein sequence ID" value="MCA6078751.1"/>
    <property type="molecule type" value="Genomic_DNA"/>
</dbReference>
<dbReference type="InterPro" id="IPR029069">
    <property type="entry name" value="HotDog_dom_sf"/>
</dbReference>
<organism evidence="1 2">
    <name type="scientific">Fulvivirga sedimenti</name>
    <dbReference type="NCBI Taxonomy" id="2879465"/>
    <lineage>
        <taxon>Bacteria</taxon>
        <taxon>Pseudomonadati</taxon>
        <taxon>Bacteroidota</taxon>
        <taxon>Cytophagia</taxon>
        <taxon>Cytophagales</taxon>
        <taxon>Fulvivirgaceae</taxon>
        <taxon>Fulvivirga</taxon>
    </lineage>
</organism>
<sequence length="157" mass="18592">MKLINWWPPMLGTGIWLSYVSPRLDEFRVKMHLRWFNKNLIGIHYGGSLYSMCDPWYMFILTANLGKKYLVMDKAAAIRYLKPGRGTLYCTFRLEQEQISAIRSEIDEIGKKDYTFLCEIRNKEGEIVCEVDKVVYVRKKDFDWDAFNAKNQKDRVS</sequence>
<keyword evidence="2" id="KW-1185">Reference proteome</keyword>
<dbReference type="AlphaFoldDB" id="A0A9X1L311"/>
<dbReference type="SUPFAM" id="SSF54637">
    <property type="entry name" value="Thioesterase/thiol ester dehydrase-isomerase"/>
    <property type="match status" value="1"/>
</dbReference>
<dbReference type="RefSeq" id="WP_225699612.1">
    <property type="nucleotide sequence ID" value="NZ_JAIXNE010000007.1"/>
</dbReference>
<dbReference type="Gene3D" id="3.10.129.10">
    <property type="entry name" value="Hotdog Thioesterase"/>
    <property type="match status" value="1"/>
</dbReference>
<dbReference type="Pfam" id="PF14539">
    <property type="entry name" value="DUF4442"/>
    <property type="match status" value="1"/>
</dbReference>
<accession>A0A9X1L311</accession>
<comment type="caution">
    <text evidence="1">The sequence shown here is derived from an EMBL/GenBank/DDBJ whole genome shotgun (WGS) entry which is preliminary data.</text>
</comment>
<name>A0A9X1L311_9BACT</name>